<accession>A0AB40CM59</accession>
<organism evidence="1 2">
    <name type="scientific">Dioscorea cayennensis subsp. rotundata</name>
    <name type="common">White Guinea yam</name>
    <name type="synonym">Dioscorea rotundata</name>
    <dbReference type="NCBI Taxonomy" id="55577"/>
    <lineage>
        <taxon>Eukaryota</taxon>
        <taxon>Viridiplantae</taxon>
        <taxon>Streptophyta</taxon>
        <taxon>Embryophyta</taxon>
        <taxon>Tracheophyta</taxon>
        <taxon>Spermatophyta</taxon>
        <taxon>Magnoliopsida</taxon>
        <taxon>Liliopsida</taxon>
        <taxon>Dioscoreales</taxon>
        <taxon>Dioscoreaceae</taxon>
        <taxon>Dioscorea</taxon>
    </lineage>
</organism>
<sequence>MAKPEGSMEKIKEFINSQINDEKNWAINMKLLRALAFFGGSILVMRNFGDLMAI</sequence>
<dbReference type="RefSeq" id="XP_039141068.1">
    <property type="nucleotide sequence ID" value="XM_039285134.1"/>
</dbReference>
<dbReference type="GO" id="GO:0005742">
    <property type="term" value="C:mitochondrial outer membrane translocase complex"/>
    <property type="evidence" value="ECO:0007669"/>
    <property type="project" value="InterPro"/>
</dbReference>
<reference evidence="2" key="1">
    <citation type="submission" date="2025-08" db="UniProtKB">
        <authorList>
            <consortium name="RefSeq"/>
        </authorList>
    </citation>
    <scope>IDENTIFICATION</scope>
</reference>
<evidence type="ECO:0000313" key="1">
    <source>
        <dbReference type="Proteomes" id="UP001515500"/>
    </source>
</evidence>
<dbReference type="GeneID" id="120278198"/>
<name>A0AB40CM59_DIOCR</name>
<evidence type="ECO:0000313" key="2">
    <source>
        <dbReference type="RefSeq" id="XP_039141068.1"/>
    </source>
</evidence>
<keyword evidence="2" id="KW-0675">Receptor</keyword>
<proteinExistence type="predicted"/>
<gene>
    <name evidence="2" type="primary">LOC120278198</name>
</gene>
<protein>
    <submittedName>
        <fullName evidence="2">Mitochondrial import receptor subunit TOM5 homolog</fullName>
    </submittedName>
</protein>
<dbReference type="PANTHER" id="PTHR37251">
    <property type="entry name" value="MITOCHONDRIAL IMPORT RECEPTOR SUBUNIT TOM5 HOMOLOG"/>
    <property type="match status" value="1"/>
</dbReference>
<keyword evidence="1" id="KW-1185">Reference proteome</keyword>
<dbReference type="PANTHER" id="PTHR37251:SF1">
    <property type="entry name" value="MITOCHONDRIAL IMPORT RECEPTOR SUBUNIT TOM5 HOMOLOG"/>
    <property type="match status" value="1"/>
</dbReference>
<dbReference type="Proteomes" id="UP001515500">
    <property type="component" value="Chromosome 15"/>
</dbReference>
<dbReference type="AlphaFoldDB" id="A0AB40CM59"/>
<dbReference type="InterPro" id="IPR034553">
    <property type="entry name" value="TOM5_viridi"/>
</dbReference>